<dbReference type="SUPFAM" id="SSF50978">
    <property type="entry name" value="WD40 repeat-like"/>
    <property type="match status" value="1"/>
</dbReference>
<dbReference type="RefSeq" id="XP_068346560.1">
    <property type="nucleotide sequence ID" value="XM_068496271.1"/>
</dbReference>
<feature type="region of interest" description="Disordered" evidence="1">
    <location>
        <begin position="407"/>
        <end position="426"/>
    </location>
</feature>
<organism evidence="4 5">
    <name type="scientific">Tritrichomonas foetus</name>
    <dbReference type="NCBI Taxonomy" id="1144522"/>
    <lineage>
        <taxon>Eukaryota</taxon>
        <taxon>Metamonada</taxon>
        <taxon>Parabasalia</taxon>
        <taxon>Tritrichomonadida</taxon>
        <taxon>Tritrichomonadidae</taxon>
        <taxon>Tritrichomonas</taxon>
    </lineage>
</organism>
<dbReference type="InterPro" id="IPR031570">
    <property type="entry name" value="NBEA/BDCP_DUF4704"/>
</dbReference>
<evidence type="ECO:0000313" key="5">
    <source>
        <dbReference type="Proteomes" id="UP000179807"/>
    </source>
</evidence>
<protein>
    <recommendedName>
        <fullName evidence="3">BEACH domain-containing protein</fullName>
    </recommendedName>
</protein>
<evidence type="ECO:0000256" key="2">
    <source>
        <dbReference type="SAM" id="SignalP"/>
    </source>
</evidence>
<feature type="chain" id="PRO_5012633772" description="BEACH domain-containing protein" evidence="2">
    <location>
        <begin position="22"/>
        <end position="2488"/>
    </location>
</feature>
<dbReference type="Pfam" id="PF13385">
    <property type="entry name" value="Laminin_G_3"/>
    <property type="match status" value="1"/>
</dbReference>
<dbReference type="SUPFAM" id="SSF81837">
    <property type="entry name" value="BEACH domain"/>
    <property type="match status" value="1"/>
</dbReference>
<sequence length="2488" mass="287069">MTSQLFISFIVILDLSTFSECTYSIKSLRNSLSIPSQIFHKRDFFTMNQSHELIIGVLKSGSTVGNKPHHIEAKVDKLLHELSFPQLSKSQLSHIKSDIKKGKPLSDVLRSYEFDFTFLPSLLEAIAEVKSPTNDIIEFLSIVSLYNYVAFKSQKNYWTDVSKIRPLLKTLLLSCRSSQSSLAIQCIIDIFESFISINYENKIMESIYPLIPIFLDFANKYSCPELTIKIIKYINSSLKYDLDPQFFQFIKSLGEIVEKRNNFFDKYLYDLLRLLTPLITQMQPDLMYLLSNVKPIYEDAANFLINSLTEALSIKILESDIISMPDSSNLEAIKVDIPLITNLSYGFSRTETFKNGFDPSKNLNFPSIVEFNSFLSEKTLTSLNMITKIFKNNSIIITNHLLNPNNSVNASNSPNNSPNKSSNSPPNNSNFFEDFALSLFKLLETQIGTNFYYNIYATILYLSNEILCLSSDQFTINTKLALKYFQLSIFDPKITVFTENIDFSLLNTFRSISLDCILSDNGKAIDKILSNYLIDYPLLLAECFYRFTNDPTGLIQKIDSNPLIIETFRKIALSYQTLEFGDSLNKTAIVETRYSQFTLLAHLFSQNALLSQFYTYKIDNESKFMENSFSGTFLSFIFEEQIRPYVLSATRHYLIIENDNLGEIPHLICTIIDIVNTQLPGTRQTCLLNDLIIMLNELLLYKRSLIQSFVGLCSVLCSSLTKLTNDEPSRNVFENATSFFAIMSSCFKIGNLEIDAILYSLTQFNDPPFVDSLYKKLIQLLAGEYLPSITPHFIVQQPQIIKIFVQLMFSTPRVQEILHFILELLKYSPMNLTICANCDLDIFILNFLEIAKKEEKLSEDVIQLVLNVHSLLSSKHSTTRSVLRFISLLAPLDSHHVTKYQNLFFSTFESIIRESYKVPEFTFPLIGNALILPEKEYEGIEKGFTISFWLNAEQSQESNDQFFTVNFNNSVLISLKLSSQCMLLEQSDNYTLSSAKLSESLPLHTWVFVTLSYKFQPYRNAISLRINCVEIGSSTISTSSFDFSKITLTIGDYSVANQDAISSQIASFGFSPLLSDEDQMSLFELGARPTIEPKVRFYEYVPKSDFHVKNDTSSFVDVLVRNCGINTILPIFKLRDYAFTDGSKYEFPFENGLLILSFLLSFSDTAQSKFFQSNGFIILSQLIHDYWHDTFSMKIYGSLVSLMQSLSNVDLQKQLFNSILTHFPLLMKFDPHIHNKILRYWSKTLFPSFIGVSSDFLEPGIILSALRKYYWYKPSEPTIISNKKDRPSLQQIEKYRTHLFKILFLFYSSKFTEEYFREFVSHCISCTEIQQTLEMMEFLIKVLSQGRRVVDFRLENNFFIFLLQFFIRYPEEKMQCLIIDLMITCFKSKLITGTFFTTQLTTLIKMLPPSAKTKKMLSFIKERFKETPILLPIMCYLVICFIDEEIDEFINSLVPSSIYVNGPFWAVWLLLIAAACKPEKSKLIITFLLKCAPDQLLSIFAQVDIVFGRFRTEKRQIEQIFLEVLTKIKFQSNTRALDFLELCKRIIFFQINEKETALQKLFESENCKKQNNSDSPQTLANNYLLIFQKFDEMYDYTFGVQLDANNIWAHKKLAISCLKVYNLMQNLSYAPFELALCSFLQDTGYENVNDYLQEANIEATESNNDWIQLLVYHTELAQKPQFYTGRTVASPLLIQSKYELFEAELKPKDYFILAKEIAHSFSEFCLEVDNLSRFLKNIDINIYASYSTNGIQKFETQEREISELRKKQWNHLWSALTMERAPWFTADSLDNGWKRDLSTCFAWVPLKIIRNSQIDMIEVIFDAHREKKLLELECHFITPKKRSEAVLSFSEDTAFLNISDDVFFVFRLSWLRYLFLRGNKSVQLITDLGLSILLEFEDRNLLVHYLTNQKSVFCEIFEDKPIKELFFSLPYQKRWIQSEISNYEYIMFLNLLSGRSFNDLDNYPVFPWVMTNYKDEYQCENLRDFSCYIDGSTNKNGDANEKKNPFPISKENVLQYLRNIEPYSTVIKQEDLNSQIVSLNSIDEYYQNAKNSKEANELIPEFYSMPELFHDISLPPWLKHKNSPVDFVYNHRKILECSRVSSTIHEWFNLVFGETLFTEPHPPKLIQNRTSAFSDTFQFTTDQNSEIKMLNINEIDNKTLMINILFNDYYSINYRVSNAISRRRNTFSFAQSRIQQAEKQENHALDGNSPMQLKLSASQTFPSLPFCSIPGDKLLYPISKFDLALPLPNGAFLVAKSLSPYAAILKPKTVQLETQLSSISCLAVDGRWIVIGGDSSISLMFDEKPFCSIQLYRDSIIAAAISSSFNIAVGGTKDGYLIVCSTLYGAMIRLIDLKKMIPIKILVTPCWGFIVAYCQEIVLGSMKYYLMVYTSNGEIVNKVSLKSEIEAWHCWRSEKGFDYLILASNNGKVYYCEVVDLKLLELYEIEDFKPGDSIESVNYSEKMCAAIIAVNYASKNTGKVFLKPLIVS</sequence>
<dbReference type="Pfam" id="PF15787">
    <property type="entry name" value="DUF4704"/>
    <property type="match status" value="1"/>
</dbReference>
<evidence type="ECO:0000313" key="4">
    <source>
        <dbReference type="EMBL" id="OHS93423.1"/>
    </source>
</evidence>
<dbReference type="InterPro" id="IPR050865">
    <property type="entry name" value="BEACH_Domain"/>
</dbReference>
<feature type="domain" description="BEACH" evidence="3">
    <location>
        <begin position="1920"/>
        <end position="2175"/>
    </location>
</feature>
<dbReference type="Pfam" id="PF02138">
    <property type="entry name" value="Beach"/>
    <property type="match status" value="1"/>
</dbReference>
<dbReference type="Proteomes" id="UP000179807">
    <property type="component" value="Unassembled WGS sequence"/>
</dbReference>
<dbReference type="PANTHER" id="PTHR13743:SF161">
    <property type="entry name" value="BEIGE_BEACH DOMAIN CONTAINING PROTEIN"/>
    <property type="match status" value="1"/>
</dbReference>
<dbReference type="EMBL" id="MLAK01001404">
    <property type="protein sequence ID" value="OHS93423.1"/>
    <property type="molecule type" value="Genomic_DNA"/>
</dbReference>
<dbReference type="InterPro" id="IPR000409">
    <property type="entry name" value="BEACH_dom"/>
</dbReference>
<dbReference type="SMART" id="SM01026">
    <property type="entry name" value="Beach"/>
    <property type="match status" value="1"/>
</dbReference>
<dbReference type="InterPro" id="IPR036372">
    <property type="entry name" value="BEACH_dom_sf"/>
</dbReference>
<reference evidence="4" key="1">
    <citation type="submission" date="2016-10" db="EMBL/GenBank/DDBJ databases">
        <authorList>
            <person name="Benchimol M."/>
            <person name="Almeida L.G."/>
            <person name="Vasconcelos A.T."/>
            <person name="Perreira-Neves A."/>
            <person name="Rosa I.A."/>
            <person name="Tasca T."/>
            <person name="Bogo M.R."/>
            <person name="de Souza W."/>
        </authorList>
    </citation>
    <scope>NUCLEOTIDE SEQUENCE [LARGE SCALE GENOMIC DNA]</scope>
    <source>
        <strain evidence="4">K</strain>
    </source>
</reference>
<dbReference type="VEuPathDB" id="TrichDB:TRFO_11850"/>
<evidence type="ECO:0000256" key="1">
    <source>
        <dbReference type="SAM" id="MobiDB-lite"/>
    </source>
</evidence>
<gene>
    <name evidence="4" type="ORF">TRFO_11850</name>
</gene>
<dbReference type="Gene3D" id="1.10.1540.10">
    <property type="entry name" value="BEACH domain"/>
    <property type="match status" value="1"/>
</dbReference>
<feature type="signal peptide" evidence="2">
    <location>
        <begin position="1"/>
        <end position="21"/>
    </location>
</feature>
<proteinExistence type="predicted"/>
<dbReference type="InterPro" id="IPR013320">
    <property type="entry name" value="ConA-like_dom_sf"/>
</dbReference>
<dbReference type="InterPro" id="IPR036322">
    <property type="entry name" value="WD40_repeat_dom_sf"/>
</dbReference>
<dbReference type="Gene3D" id="2.60.120.200">
    <property type="match status" value="1"/>
</dbReference>
<dbReference type="PANTHER" id="PTHR13743">
    <property type="entry name" value="BEIGE/BEACH-RELATED"/>
    <property type="match status" value="1"/>
</dbReference>
<accession>A0A1J4J5K6</accession>
<name>A0A1J4J5K6_9EUKA</name>
<evidence type="ECO:0000259" key="3">
    <source>
        <dbReference type="PROSITE" id="PS50197"/>
    </source>
</evidence>
<dbReference type="SUPFAM" id="SSF49899">
    <property type="entry name" value="Concanavalin A-like lectins/glucanases"/>
    <property type="match status" value="1"/>
</dbReference>
<keyword evidence="5" id="KW-1185">Reference proteome</keyword>
<comment type="caution">
    <text evidence="4">The sequence shown here is derived from an EMBL/GenBank/DDBJ whole genome shotgun (WGS) entry which is preliminary data.</text>
</comment>
<dbReference type="PROSITE" id="PS50197">
    <property type="entry name" value="BEACH"/>
    <property type="match status" value="1"/>
</dbReference>
<keyword evidence="2" id="KW-0732">Signal</keyword>
<dbReference type="GeneID" id="94830975"/>